<accession>A0ABW5M4S4</accession>
<gene>
    <name evidence="2" type="ORF">ACFSUS_08645</name>
</gene>
<reference evidence="3" key="1">
    <citation type="journal article" date="2019" name="Int. J. Syst. Evol. Microbiol.">
        <title>The Global Catalogue of Microorganisms (GCM) 10K type strain sequencing project: providing services to taxonomists for standard genome sequencing and annotation.</title>
        <authorList>
            <consortium name="The Broad Institute Genomics Platform"/>
            <consortium name="The Broad Institute Genome Sequencing Center for Infectious Disease"/>
            <person name="Wu L."/>
            <person name="Ma J."/>
        </authorList>
    </citation>
    <scope>NUCLEOTIDE SEQUENCE [LARGE SCALE GENOMIC DNA]</scope>
    <source>
        <strain evidence="3">KCTC 42805</strain>
    </source>
</reference>
<sequence length="124" mass="14152">MRSTRDFFVGIATGVTIGLLTAPRTGRESRQWLKSEYDKRTQSGDSSSGPGLKEKLMTAYEQVKEQVNNYIQQQKNHKERMTDTGKFDYQLNRAPKPLAPSDDQSLPSSTHQTRREHKAQIIPE</sequence>
<dbReference type="RefSeq" id="WP_381521595.1">
    <property type="nucleotide sequence ID" value="NZ_JBHULN010000004.1"/>
</dbReference>
<protein>
    <submittedName>
        <fullName evidence="2">YtxH domain-containing protein</fullName>
    </submittedName>
</protein>
<evidence type="ECO:0000313" key="3">
    <source>
        <dbReference type="Proteomes" id="UP001597469"/>
    </source>
</evidence>
<evidence type="ECO:0000313" key="2">
    <source>
        <dbReference type="EMBL" id="MFD2570697.1"/>
    </source>
</evidence>
<proteinExistence type="predicted"/>
<comment type="caution">
    <text evidence="2">The sequence shown here is derived from an EMBL/GenBank/DDBJ whole genome shotgun (WGS) entry which is preliminary data.</text>
</comment>
<dbReference type="EMBL" id="JBHULN010000004">
    <property type="protein sequence ID" value="MFD2570697.1"/>
    <property type="molecule type" value="Genomic_DNA"/>
</dbReference>
<feature type="compositionally biased region" description="Basic and acidic residues" evidence="1">
    <location>
        <begin position="25"/>
        <end position="42"/>
    </location>
</feature>
<dbReference type="InterPro" id="IPR024623">
    <property type="entry name" value="YtxH"/>
</dbReference>
<name>A0ABW5M4S4_9BACT</name>
<organism evidence="2 3">
    <name type="scientific">Spirosoma soli</name>
    <dbReference type="NCBI Taxonomy" id="1770529"/>
    <lineage>
        <taxon>Bacteria</taxon>
        <taxon>Pseudomonadati</taxon>
        <taxon>Bacteroidota</taxon>
        <taxon>Cytophagia</taxon>
        <taxon>Cytophagales</taxon>
        <taxon>Cytophagaceae</taxon>
        <taxon>Spirosoma</taxon>
    </lineage>
</organism>
<feature type="compositionally biased region" description="Polar residues" evidence="1">
    <location>
        <begin position="102"/>
        <end position="111"/>
    </location>
</feature>
<keyword evidence="3" id="KW-1185">Reference proteome</keyword>
<dbReference type="Pfam" id="PF12732">
    <property type="entry name" value="YtxH"/>
    <property type="match status" value="1"/>
</dbReference>
<feature type="region of interest" description="Disordered" evidence="1">
    <location>
        <begin position="23"/>
        <end position="53"/>
    </location>
</feature>
<dbReference type="Proteomes" id="UP001597469">
    <property type="component" value="Unassembled WGS sequence"/>
</dbReference>
<feature type="region of interest" description="Disordered" evidence="1">
    <location>
        <begin position="73"/>
        <end position="124"/>
    </location>
</feature>
<evidence type="ECO:0000256" key="1">
    <source>
        <dbReference type="SAM" id="MobiDB-lite"/>
    </source>
</evidence>